<dbReference type="PANTHER" id="PTHR42648">
    <property type="entry name" value="TRANSPOSASE, PUTATIVE-RELATED"/>
    <property type="match status" value="1"/>
</dbReference>
<dbReference type="PROSITE" id="PS50994">
    <property type="entry name" value="INTEGRASE"/>
    <property type="match status" value="1"/>
</dbReference>
<name>A0ABQ5IKS1_9ASTR</name>
<protein>
    <submittedName>
        <fullName evidence="6">Ribonuclease H-like domain-containing protein</fullName>
    </submittedName>
</protein>
<proteinExistence type="predicted"/>
<evidence type="ECO:0000259" key="5">
    <source>
        <dbReference type="PROSITE" id="PS50994"/>
    </source>
</evidence>
<evidence type="ECO:0000256" key="4">
    <source>
        <dbReference type="SAM" id="MobiDB-lite"/>
    </source>
</evidence>
<reference evidence="6" key="2">
    <citation type="submission" date="2022-01" db="EMBL/GenBank/DDBJ databases">
        <authorList>
            <person name="Yamashiro T."/>
            <person name="Shiraishi A."/>
            <person name="Satake H."/>
            <person name="Nakayama K."/>
        </authorList>
    </citation>
    <scope>NUCLEOTIDE SEQUENCE</scope>
</reference>
<dbReference type="InterPro" id="IPR001584">
    <property type="entry name" value="Integrase_cat-core"/>
</dbReference>
<feature type="region of interest" description="Disordered" evidence="4">
    <location>
        <begin position="312"/>
        <end position="334"/>
    </location>
</feature>
<gene>
    <name evidence="6" type="ORF">Tco_1110969</name>
</gene>
<evidence type="ECO:0000256" key="1">
    <source>
        <dbReference type="ARBA" id="ARBA00022670"/>
    </source>
</evidence>
<dbReference type="EMBL" id="BQNB010020882">
    <property type="protein sequence ID" value="GJU00631.1"/>
    <property type="molecule type" value="Genomic_DNA"/>
</dbReference>
<dbReference type="Proteomes" id="UP001151760">
    <property type="component" value="Unassembled WGS sequence"/>
</dbReference>
<dbReference type="Gene3D" id="3.30.420.10">
    <property type="entry name" value="Ribonuclease H-like superfamily/Ribonuclease H"/>
    <property type="match status" value="1"/>
</dbReference>
<reference evidence="6" key="1">
    <citation type="journal article" date="2022" name="Int. J. Mol. Sci.">
        <title>Draft Genome of Tanacetum Coccineum: Genomic Comparison of Closely Related Tanacetum-Family Plants.</title>
        <authorList>
            <person name="Yamashiro T."/>
            <person name="Shiraishi A."/>
            <person name="Nakayama K."/>
            <person name="Satake H."/>
        </authorList>
    </citation>
    <scope>NUCLEOTIDE SEQUENCE</scope>
</reference>
<comment type="caution">
    <text evidence="6">The sequence shown here is derived from an EMBL/GenBank/DDBJ whole genome shotgun (WGS) entry which is preliminary data.</text>
</comment>
<dbReference type="InterPro" id="IPR039537">
    <property type="entry name" value="Retrotran_Ty1/copia-like"/>
</dbReference>
<keyword evidence="1" id="KW-0645">Protease</keyword>
<feature type="compositionally biased region" description="Basic and acidic residues" evidence="4">
    <location>
        <begin position="312"/>
        <end position="331"/>
    </location>
</feature>
<dbReference type="Pfam" id="PF22936">
    <property type="entry name" value="Pol_BBD"/>
    <property type="match status" value="1"/>
</dbReference>
<dbReference type="InterPro" id="IPR012337">
    <property type="entry name" value="RNaseH-like_sf"/>
</dbReference>
<feature type="domain" description="Integrase catalytic" evidence="5">
    <location>
        <begin position="583"/>
        <end position="710"/>
    </location>
</feature>
<evidence type="ECO:0000313" key="7">
    <source>
        <dbReference type="Proteomes" id="UP001151760"/>
    </source>
</evidence>
<dbReference type="InterPro" id="IPR013103">
    <property type="entry name" value="RVT_2"/>
</dbReference>
<feature type="region of interest" description="Disordered" evidence="4">
    <location>
        <begin position="846"/>
        <end position="913"/>
    </location>
</feature>
<keyword evidence="7" id="KW-1185">Reference proteome</keyword>
<dbReference type="InterPro" id="IPR057670">
    <property type="entry name" value="SH3_retrovirus"/>
</dbReference>
<keyword evidence="2" id="KW-0479">Metal-binding</keyword>
<dbReference type="Pfam" id="PF07727">
    <property type="entry name" value="RVT_2"/>
    <property type="match status" value="2"/>
</dbReference>
<evidence type="ECO:0000313" key="6">
    <source>
        <dbReference type="EMBL" id="GJU00631.1"/>
    </source>
</evidence>
<sequence>MDLETTQNNVVAKLPLLKQGDYEMWKLRIEQYLQVQDYALWDVIENGNSFNPVARTTTNADGTSTSTIPGPVTTEEKTQKKNDVKARSMLLIALPNEHQWNFNQYKDAKTLSRFGGNDATKKTQKTLLKQISLSSEWNAHVVVWRNKPDVDTMSFDDLYNNFKIVEQKIKRNVTSSSNSGSQNMAFVSTPSSTNEVNTANVQVSTASSSVSTDSIQDSTTSLSDATVYAFLANQPNGSQLLYEDLEQIHEDDLEEMDLKWQLALLSMRERKYYQRTGKKITINGSDTTGYDKSKVECFDCHKMGYFARECRGPRNQENKSRNQDSSRRTVNVEDTSSKATMAINGAGFDYGRRGNDFKHGTYGFLRFRGLFSPPTIDLSYSGLEEFQQPEFQGYGPKASKSVGVDTSAEVKQTPETPLVEELVLEKEKQTFFPTKIKFVKQQDKTTRKPVKYAEMYRSQKPKGNQRNWNNLKSQQLGSDFLMTHPNAQRNMVPRAVLMKTGLKSFNTVRTINTAHPKSTVGNPQQQVYKEKGVFDSGCSRHMTGNKYYLTEYEDHDGGFVSFGDSKDRISGKGKATQSLIFTWVFFLASKDETSGILKNFITEIENLVDKKVKVIRCDNGTEFKNRVMNEFCEQKGVKREYSVTRTPQQNGVAKRRNRTLIEAARTMLADSNLPIIFWAEAVNTACYVQNRVIIVKPHNKTPYELFRGRTPALSFMRPFGCHVSILNTLDHLGKFDGKSDDGFFVGYSLTSKDFRVYNKRTRRVEENLHIRFLEDKPIVAGDGPKWLFNLDSLTKSMNYVPVIVGTNSNDFAGSEVSNGEGSTSKEASTSQEYTVMPMWKDSSLFDSPSINISHDEPESSSAAEKRDDEGISKATKVDNQERPKSSSQNINTAGPSINTANPNPRIDDNVSPEASNADLFSEETEIDMSNLNASYQRNAKTANGQGLLNAINDRKPHEDLNTCMFFCFLSQEEPKTVTKALSDSSWLEAMQEELLQFKLQNVWVLIDLPKGNRAIGTKWTFRNKKDERGIVIRNKARLVAHGYTHEEGIDYDEVFAPVARIEAIGLFLAYASFIGFIVYQMDIKSAFLYGSEGTVWVASSSKSLVYVDDIIFGYTKKELCLEFERLMHDKFQMSSIGELTFFLGLQVKQKADGIFISQDKYVTDILRKYGYQDVKTASTPMDTENPLLPDSDGDDIDVHLYRSMIGSLMYLISSRPDITFAVFTCARFQVTPKVDYAGASIDRKSTTGGCQFLGCRLISWQCKKQTVVATSSTEAEYVAAASSCGQVLWIQNQMLDYGYNFMQTMINIDNNNTICIVKTKHIEIRFHFIRDCNEKKLIQVVKIHTDQNLADLLTKALDVGRISTVGDEVVHKELGDSMERAAITASSLEVEQDSWVADAQTWFEAASKQSNDPPLSRVNTLGSGEDSIKLMELMAHCTKLSEFNLNQLSIHHMANLEFCDKHNMVAYLEKSEGNEGFHKIIDFLSASHIHYALTESPTLYASLIEQYWQTAALSTTEDGVNGITATLDGRVKTITEASLRRHLKLEDSEGITSLPTVEIFEQLALIGYEITSDSLTFLKGHFTPSGSFSFIPYSTA</sequence>
<evidence type="ECO:0000256" key="2">
    <source>
        <dbReference type="ARBA" id="ARBA00022723"/>
    </source>
</evidence>
<evidence type="ECO:0000256" key="3">
    <source>
        <dbReference type="ARBA" id="ARBA00022801"/>
    </source>
</evidence>
<keyword evidence="3" id="KW-0378">Hydrolase</keyword>
<organism evidence="6 7">
    <name type="scientific">Tanacetum coccineum</name>
    <dbReference type="NCBI Taxonomy" id="301880"/>
    <lineage>
        <taxon>Eukaryota</taxon>
        <taxon>Viridiplantae</taxon>
        <taxon>Streptophyta</taxon>
        <taxon>Embryophyta</taxon>
        <taxon>Tracheophyta</taxon>
        <taxon>Spermatophyta</taxon>
        <taxon>Magnoliopsida</taxon>
        <taxon>eudicotyledons</taxon>
        <taxon>Gunneridae</taxon>
        <taxon>Pentapetalae</taxon>
        <taxon>asterids</taxon>
        <taxon>campanulids</taxon>
        <taxon>Asterales</taxon>
        <taxon>Asteraceae</taxon>
        <taxon>Asteroideae</taxon>
        <taxon>Anthemideae</taxon>
        <taxon>Anthemidinae</taxon>
        <taxon>Tanacetum</taxon>
    </lineage>
</organism>
<dbReference type="PANTHER" id="PTHR42648:SF32">
    <property type="entry name" value="RIBONUCLEASE H-LIKE DOMAIN, GAG-PRE-INTEGRASE DOMAIN PROTEIN-RELATED"/>
    <property type="match status" value="1"/>
</dbReference>
<dbReference type="SUPFAM" id="SSF53098">
    <property type="entry name" value="Ribonuclease H-like"/>
    <property type="match status" value="1"/>
</dbReference>
<dbReference type="InterPro" id="IPR036397">
    <property type="entry name" value="RNaseH_sf"/>
</dbReference>
<dbReference type="SUPFAM" id="SSF57756">
    <property type="entry name" value="Retrovirus zinc finger-like domains"/>
    <property type="match status" value="1"/>
</dbReference>
<dbReference type="InterPro" id="IPR036875">
    <property type="entry name" value="Znf_CCHC_sf"/>
</dbReference>
<dbReference type="InterPro" id="IPR054722">
    <property type="entry name" value="PolX-like_BBD"/>
</dbReference>
<dbReference type="CDD" id="cd09272">
    <property type="entry name" value="RNase_HI_RT_Ty1"/>
    <property type="match status" value="1"/>
</dbReference>
<feature type="compositionally biased region" description="Polar residues" evidence="4">
    <location>
        <begin position="885"/>
        <end position="902"/>
    </location>
</feature>
<accession>A0ABQ5IKS1</accession>
<dbReference type="Pfam" id="PF25597">
    <property type="entry name" value="SH3_retrovirus"/>
    <property type="match status" value="1"/>
</dbReference>
<feature type="region of interest" description="Disordered" evidence="4">
    <location>
        <begin position="810"/>
        <end position="831"/>
    </location>
</feature>
<feature type="compositionally biased region" description="Basic and acidic residues" evidence="4">
    <location>
        <begin position="853"/>
        <end position="884"/>
    </location>
</feature>